<evidence type="ECO:0000313" key="2">
    <source>
        <dbReference type="EMBL" id="CDS83690.1"/>
    </source>
</evidence>
<gene>
    <name evidence="3" type="ORF">BN1095_550023</name>
    <name evidence="1" type="ORF">BN1096_190008</name>
    <name evidence="2" type="ORF">BN1097_170008</name>
</gene>
<dbReference type="EMBL" id="LK932351">
    <property type="protein sequence ID" value="CDS83690.1"/>
    <property type="molecule type" value="Genomic_DNA"/>
</dbReference>
<dbReference type="RefSeq" id="WP_021366122.1">
    <property type="nucleotide sequence ID" value="NZ_BBYB01000040.1"/>
</dbReference>
<reference evidence="1" key="1">
    <citation type="submission" date="2014-07" db="EMBL/GenBank/DDBJ databases">
        <authorList>
            <person name="Monot Marc"/>
        </authorList>
    </citation>
    <scope>NUCLEOTIDE SEQUENCE</scope>
    <source>
        <strain evidence="3">7032989</strain>
        <strain evidence="2">7032994</strain>
    </source>
</reference>
<dbReference type="EMBL" id="LK932468">
    <property type="protein sequence ID" value="CDS83593.1"/>
    <property type="molecule type" value="Genomic_DNA"/>
</dbReference>
<dbReference type="AlphaFoldDB" id="A0A069A2L5"/>
<evidence type="ECO:0000313" key="3">
    <source>
        <dbReference type="EMBL" id="CDT53350.1"/>
    </source>
</evidence>
<dbReference type="EMBL" id="LK933238">
    <property type="protein sequence ID" value="CDT53350.1"/>
    <property type="molecule type" value="Genomic_DNA"/>
</dbReference>
<name>A0A069A2L5_CLODI</name>
<sequence length="170" mass="19937">MKKISQEKISTHIQEVPQEKIEQWKSLYEKYKSILKVNSKSVLEIIEFLKRKYVIVEETSEEFKHVVINNIKLNKPFSQKISSDKELKPIVFTIPNEGNAKKLYDTQEETYSGCKIIVGMEFETGCVFVEGSDELNDEITSFKGLDKYDINNYYLVANYIRCLKKYKLID</sequence>
<protein>
    <submittedName>
        <fullName evidence="1">Uncharacterized protein</fullName>
    </submittedName>
</protein>
<evidence type="ECO:0000313" key="1">
    <source>
        <dbReference type="EMBL" id="CDS83593.1"/>
    </source>
</evidence>
<organism evidence="1">
    <name type="scientific">Clostridioides difficile</name>
    <name type="common">Peptoclostridium difficile</name>
    <dbReference type="NCBI Taxonomy" id="1496"/>
    <lineage>
        <taxon>Bacteria</taxon>
        <taxon>Bacillati</taxon>
        <taxon>Bacillota</taxon>
        <taxon>Clostridia</taxon>
        <taxon>Peptostreptococcales</taxon>
        <taxon>Peptostreptococcaceae</taxon>
        <taxon>Clostridioides</taxon>
    </lineage>
</organism>
<proteinExistence type="predicted"/>
<accession>A0A069A2L5</accession>